<keyword evidence="2" id="KW-1003">Cell membrane</keyword>
<dbReference type="PANTHER" id="PTHR43124:SF8">
    <property type="entry name" value="INNER MEMBRANE TRANSPORT PROTEIN YDHP"/>
    <property type="match status" value="1"/>
</dbReference>
<feature type="transmembrane region" description="Helical" evidence="6">
    <location>
        <begin position="405"/>
        <end position="423"/>
    </location>
</feature>
<evidence type="ECO:0000256" key="5">
    <source>
        <dbReference type="ARBA" id="ARBA00023136"/>
    </source>
</evidence>
<feature type="transmembrane region" description="Helical" evidence="6">
    <location>
        <begin position="247"/>
        <end position="271"/>
    </location>
</feature>
<feature type="transmembrane region" description="Helical" evidence="6">
    <location>
        <begin position="115"/>
        <end position="134"/>
    </location>
</feature>
<keyword evidence="9" id="KW-1185">Reference proteome</keyword>
<dbReference type="GO" id="GO:0005886">
    <property type="term" value="C:plasma membrane"/>
    <property type="evidence" value="ECO:0007669"/>
    <property type="project" value="UniProtKB-SubCell"/>
</dbReference>
<gene>
    <name evidence="8" type="ORF">AGR7A_Cc20035</name>
</gene>
<dbReference type="EMBL" id="FCNP01000012">
    <property type="protein sequence ID" value="CVI55135.1"/>
    <property type="molecule type" value="Genomic_DNA"/>
</dbReference>
<evidence type="ECO:0000256" key="3">
    <source>
        <dbReference type="ARBA" id="ARBA00022692"/>
    </source>
</evidence>
<keyword evidence="5 6" id="KW-0472">Membrane</keyword>
<dbReference type="Pfam" id="PF07690">
    <property type="entry name" value="MFS_1"/>
    <property type="match status" value="1"/>
</dbReference>
<feature type="transmembrane region" description="Helical" evidence="6">
    <location>
        <begin position="313"/>
        <end position="332"/>
    </location>
</feature>
<feature type="transmembrane region" description="Helical" evidence="6">
    <location>
        <begin position="140"/>
        <end position="162"/>
    </location>
</feature>
<feature type="transmembrane region" description="Helical" evidence="6">
    <location>
        <begin position="80"/>
        <end position="103"/>
    </location>
</feature>
<feature type="transmembrane region" description="Helical" evidence="6">
    <location>
        <begin position="203"/>
        <end position="227"/>
    </location>
</feature>
<dbReference type="Gene3D" id="1.20.1250.20">
    <property type="entry name" value="MFS general substrate transporter like domains"/>
    <property type="match status" value="2"/>
</dbReference>
<dbReference type="InterPro" id="IPR050189">
    <property type="entry name" value="MFS_Efflux_Transporters"/>
</dbReference>
<feature type="transmembrane region" description="Helical" evidence="6">
    <location>
        <begin position="174"/>
        <end position="197"/>
    </location>
</feature>
<keyword evidence="3 6" id="KW-0812">Transmembrane</keyword>
<protein>
    <submittedName>
        <fullName evidence="8">Inner membrane transport protein, MFS superfamily protein</fullName>
    </submittedName>
</protein>
<dbReference type="SUPFAM" id="SSF103473">
    <property type="entry name" value="MFS general substrate transporter"/>
    <property type="match status" value="1"/>
</dbReference>
<sequence>MQVPFAHIASIDLIQPDGVAVQTIQTDSIAVQNARDPAPGEEVFVMPLAIFALTIAAYAIGTTEFVIVGLLPTVATDLHITLPLAGLIVSVYALGVTFGAPILTALTGRIERKPLLLGLMALFVIGNSAAALSPSYEMLLVARVIAAFAHGVFFSVGSTIAADLVPENRRASAIAMMFMGLTVAIVTGVPLGTYIGQVFGWRATFWVVAALGVIAFFGIATLLPNTLKKAPPASLFDQVRVLGSGRLLIVFAMTALGYGGTFVAFTFLAPILQDVTGFSEKSVSLILVLYGIAIAAGNIGGGRIANHNPARALIGLFLAQAIVLLVFSFAAFSPVLTLITLAALGFLSFANVPGLQLYVVQLAKEHRPGAVDVASALNIAAFNLGIAIGAWLGGLVVESPMGLAATPWVGAILVAVALLLTLWSSTLDRRAALTLKTA</sequence>
<evidence type="ECO:0000313" key="8">
    <source>
        <dbReference type="EMBL" id="CVI55135.1"/>
    </source>
</evidence>
<organism evidence="8 9">
    <name type="scientific">Agrobacterium deltaense NCPPB 1641</name>
    <dbReference type="NCBI Taxonomy" id="1183425"/>
    <lineage>
        <taxon>Bacteria</taxon>
        <taxon>Pseudomonadati</taxon>
        <taxon>Pseudomonadota</taxon>
        <taxon>Alphaproteobacteria</taxon>
        <taxon>Hyphomicrobiales</taxon>
        <taxon>Rhizobiaceae</taxon>
        <taxon>Rhizobium/Agrobacterium group</taxon>
        <taxon>Agrobacterium</taxon>
    </lineage>
</organism>
<dbReference type="AlphaFoldDB" id="A0A1S7TKI0"/>
<evidence type="ECO:0000256" key="4">
    <source>
        <dbReference type="ARBA" id="ARBA00022989"/>
    </source>
</evidence>
<name>A0A1S7TKI0_9HYPH</name>
<accession>A0A1S7TKI0</accession>
<feature type="domain" description="Major facilitator superfamily (MFS) profile" evidence="7">
    <location>
        <begin position="49"/>
        <end position="429"/>
    </location>
</feature>
<dbReference type="GO" id="GO:0022857">
    <property type="term" value="F:transmembrane transporter activity"/>
    <property type="evidence" value="ECO:0007669"/>
    <property type="project" value="InterPro"/>
</dbReference>
<feature type="transmembrane region" description="Helical" evidence="6">
    <location>
        <begin position="338"/>
        <end position="359"/>
    </location>
</feature>
<evidence type="ECO:0000256" key="2">
    <source>
        <dbReference type="ARBA" id="ARBA00022475"/>
    </source>
</evidence>
<reference evidence="8" key="1">
    <citation type="submission" date="2016-01" db="EMBL/GenBank/DDBJ databases">
        <authorList>
            <person name="Regsiter A."/>
            <person name="william w."/>
        </authorList>
    </citation>
    <scope>NUCLEOTIDE SEQUENCE</scope>
    <source>
        <strain evidence="8">NCPPB 1641</strain>
    </source>
</reference>
<evidence type="ECO:0000313" key="9">
    <source>
        <dbReference type="Proteomes" id="UP000192140"/>
    </source>
</evidence>
<evidence type="ECO:0000259" key="7">
    <source>
        <dbReference type="PROSITE" id="PS50850"/>
    </source>
</evidence>
<dbReference type="InterPro" id="IPR011701">
    <property type="entry name" value="MFS"/>
</dbReference>
<dbReference type="CDD" id="cd17324">
    <property type="entry name" value="MFS_NepI_like"/>
    <property type="match status" value="1"/>
</dbReference>
<feature type="transmembrane region" description="Helical" evidence="6">
    <location>
        <begin position="371"/>
        <end position="393"/>
    </location>
</feature>
<dbReference type="InterPro" id="IPR036259">
    <property type="entry name" value="MFS_trans_sf"/>
</dbReference>
<comment type="subcellular location">
    <subcellularLocation>
        <location evidence="1">Cell membrane</location>
        <topology evidence="1">Multi-pass membrane protein</topology>
    </subcellularLocation>
</comment>
<comment type="caution">
    <text evidence="8">The sequence shown here is derived from an EMBL/GenBank/DDBJ whole genome shotgun (WGS) entry which is preliminary data.</text>
</comment>
<dbReference type="Proteomes" id="UP000192140">
    <property type="component" value="Unassembled WGS sequence"/>
</dbReference>
<evidence type="ECO:0000256" key="6">
    <source>
        <dbReference type="SAM" id="Phobius"/>
    </source>
</evidence>
<feature type="transmembrane region" description="Helical" evidence="6">
    <location>
        <begin position="43"/>
        <end position="60"/>
    </location>
</feature>
<dbReference type="PANTHER" id="PTHR43124">
    <property type="entry name" value="PURINE EFFLUX PUMP PBUE"/>
    <property type="match status" value="1"/>
</dbReference>
<keyword evidence="4 6" id="KW-1133">Transmembrane helix</keyword>
<proteinExistence type="predicted"/>
<dbReference type="InterPro" id="IPR020846">
    <property type="entry name" value="MFS_dom"/>
</dbReference>
<dbReference type="PROSITE" id="PS50850">
    <property type="entry name" value="MFS"/>
    <property type="match status" value="1"/>
</dbReference>
<evidence type="ECO:0000256" key="1">
    <source>
        <dbReference type="ARBA" id="ARBA00004651"/>
    </source>
</evidence>
<feature type="transmembrane region" description="Helical" evidence="6">
    <location>
        <begin position="283"/>
        <end position="301"/>
    </location>
</feature>